<evidence type="ECO:0000313" key="1">
    <source>
        <dbReference type="EMBL" id="OXM47503.1"/>
    </source>
</evidence>
<sequence>MTTARYSLAPNGLLLRREQLSPTDQHPSIELVRAKEFSLPVTYDSHTARDTAAQLLGYAWQFYTQQSLPPSLPVDLLDPTNHNATTSTWSLGTGLALHYDAPFDATLDTENYTWELTPALATRWGRALLTLAAVLDDAHAVATHAVLANRSGTTTVDNLRDWTNRKIEDDAQNSYYPVLRELKEALDQEDVSVRQQTLIAALDIANPDLPATLTGLRLNADETLTHLDAAKAIRTIANRYGIPLFMWTEEHWWLAKHLSVGELTEAEWRRFTNTPEIQEFPRHVEQRQADGVGIDFELALKQAGLACRECSFRIRGEITDTYGHCTTCLPTDRTTALTEALERGCPAEPFDRGIASHSGAPGEACYVCGLPLPTPSRCSGEQH</sequence>
<dbReference type="AlphaFoldDB" id="A0A229RLI1"/>
<organism evidence="1 2">
    <name type="scientific">Amycolatopsis alba DSM 44262</name>
    <dbReference type="NCBI Taxonomy" id="1125972"/>
    <lineage>
        <taxon>Bacteria</taxon>
        <taxon>Bacillati</taxon>
        <taxon>Actinomycetota</taxon>
        <taxon>Actinomycetes</taxon>
        <taxon>Pseudonocardiales</taxon>
        <taxon>Pseudonocardiaceae</taxon>
        <taxon>Amycolatopsis</taxon>
    </lineage>
</organism>
<dbReference type="EMBL" id="NMQU01000074">
    <property type="protein sequence ID" value="OXM47503.1"/>
    <property type="molecule type" value="Genomic_DNA"/>
</dbReference>
<evidence type="ECO:0000313" key="2">
    <source>
        <dbReference type="Proteomes" id="UP000215563"/>
    </source>
</evidence>
<proteinExistence type="predicted"/>
<protein>
    <submittedName>
        <fullName evidence="1">Uncharacterized protein</fullName>
    </submittedName>
</protein>
<reference evidence="1 2" key="1">
    <citation type="submission" date="2017-07" db="EMBL/GenBank/DDBJ databases">
        <title>Amycolatopsis alba DSM 44262 Genome sequencing and assembly.</title>
        <authorList>
            <person name="Kaur N."/>
            <person name="Mayilraj S."/>
        </authorList>
    </citation>
    <scope>NUCLEOTIDE SEQUENCE [LARGE SCALE GENOMIC DNA]</scope>
    <source>
        <strain evidence="1 2">DSM 44262</strain>
    </source>
</reference>
<keyword evidence="2" id="KW-1185">Reference proteome</keyword>
<comment type="caution">
    <text evidence="1">The sequence shown here is derived from an EMBL/GenBank/DDBJ whole genome shotgun (WGS) entry which is preliminary data.</text>
</comment>
<dbReference type="Proteomes" id="UP000215563">
    <property type="component" value="Unassembled WGS sequence"/>
</dbReference>
<gene>
    <name evidence="1" type="ORF">CFP75_23755</name>
</gene>
<accession>A0A229RLI1</accession>
<name>A0A229RLI1_AMYAL</name>